<evidence type="ECO:0000256" key="2">
    <source>
        <dbReference type="ARBA" id="ARBA00022723"/>
    </source>
</evidence>
<evidence type="ECO:0000313" key="8">
    <source>
        <dbReference type="Proteomes" id="UP000246635"/>
    </source>
</evidence>
<reference evidence="7 8" key="1">
    <citation type="submission" date="2018-05" db="EMBL/GenBank/DDBJ databases">
        <title>Genomic Encyclopedia of Type Strains, Phase III (KMG-III): the genomes of soil and plant-associated and newly described type strains.</title>
        <authorList>
            <person name="Whitman W."/>
        </authorList>
    </citation>
    <scope>NUCLEOTIDE SEQUENCE [LARGE SCALE GENOMIC DNA]</scope>
    <source>
        <strain evidence="7 8">CECT 5696</strain>
    </source>
</reference>
<accession>A0A2V2YRN2</accession>
<feature type="domain" description="JAB" evidence="6">
    <location>
        <begin position="14"/>
        <end position="127"/>
    </location>
</feature>
<evidence type="ECO:0000256" key="5">
    <source>
        <dbReference type="ARBA" id="ARBA00023049"/>
    </source>
</evidence>
<keyword evidence="2" id="KW-0479">Metal-binding</keyword>
<dbReference type="GO" id="GO:0000502">
    <property type="term" value="C:proteasome complex"/>
    <property type="evidence" value="ECO:0007669"/>
    <property type="project" value="UniProtKB-KW"/>
</dbReference>
<keyword evidence="8" id="KW-1185">Reference proteome</keyword>
<dbReference type="EMBL" id="QGTQ01000013">
    <property type="protein sequence ID" value="PWV99648.1"/>
    <property type="molecule type" value="Genomic_DNA"/>
</dbReference>
<dbReference type="Proteomes" id="UP000246635">
    <property type="component" value="Unassembled WGS sequence"/>
</dbReference>
<protein>
    <submittedName>
        <fullName evidence="7">Proteasome lid subunit RPN8/RPN11</fullName>
    </submittedName>
</protein>
<keyword evidence="1" id="KW-0645">Protease</keyword>
<dbReference type="Pfam" id="PF14464">
    <property type="entry name" value="Prok-JAB"/>
    <property type="match status" value="1"/>
</dbReference>
<dbReference type="InterPro" id="IPR028090">
    <property type="entry name" value="JAB_dom_prok"/>
</dbReference>
<dbReference type="CDD" id="cd08070">
    <property type="entry name" value="MPN_like"/>
    <property type="match status" value="1"/>
</dbReference>
<comment type="caution">
    <text evidence="7">The sequence shown here is derived from an EMBL/GenBank/DDBJ whole genome shotgun (WGS) entry which is preliminary data.</text>
</comment>
<dbReference type="AlphaFoldDB" id="A0A2V2YRN2"/>
<sequence>MTQDDGSLTYTLSANAYTELLARCRSELPNEACGLLIGSNTNHAIIDGVLPIKNVHPNPRSAFAFEPAAWISAMYQLQVNKQHLVGYYHSHPRSIPIPSTSDSAGSPPQAGAITLIVSFFTHEPVIRAYWKPSDEWLPVELCIEHVQPDNKQAD</sequence>
<dbReference type="OrthoDB" id="9802958at2"/>
<keyword evidence="4" id="KW-0862">Zinc</keyword>
<evidence type="ECO:0000313" key="7">
    <source>
        <dbReference type="EMBL" id="PWV99648.1"/>
    </source>
</evidence>
<dbReference type="SUPFAM" id="SSF102712">
    <property type="entry name" value="JAB1/MPN domain"/>
    <property type="match status" value="1"/>
</dbReference>
<evidence type="ECO:0000259" key="6">
    <source>
        <dbReference type="Pfam" id="PF14464"/>
    </source>
</evidence>
<organism evidence="7 8">
    <name type="scientific">Paenibacillus cellulosilyticus</name>
    <dbReference type="NCBI Taxonomy" id="375489"/>
    <lineage>
        <taxon>Bacteria</taxon>
        <taxon>Bacillati</taxon>
        <taxon>Bacillota</taxon>
        <taxon>Bacilli</taxon>
        <taxon>Bacillales</taxon>
        <taxon>Paenibacillaceae</taxon>
        <taxon>Paenibacillus</taxon>
    </lineage>
</organism>
<dbReference type="Gene3D" id="3.40.140.10">
    <property type="entry name" value="Cytidine Deaminase, domain 2"/>
    <property type="match status" value="1"/>
</dbReference>
<evidence type="ECO:0000256" key="1">
    <source>
        <dbReference type="ARBA" id="ARBA00022670"/>
    </source>
</evidence>
<dbReference type="PANTHER" id="PTHR34858">
    <property type="entry name" value="CYSO-CYSTEINE PEPTIDASE"/>
    <property type="match status" value="1"/>
</dbReference>
<evidence type="ECO:0000256" key="3">
    <source>
        <dbReference type="ARBA" id="ARBA00022801"/>
    </source>
</evidence>
<keyword evidence="3" id="KW-0378">Hydrolase</keyword>
<dbReference type="GO" id="GO:0008270">
    <property type="term" value="F:zinc ion binding"/>
    <property type="evidence" value="ECO:0007669"/>
    <property type="project" value="TreeGrafter"/>
</dbReference>
<evidence type="ECO:0000256" key="4">
    <source>
        <dbReference type="ARBA" id="ARBA00022833"/>
    </source>
</evidence>
<gene>
    <name evidence="7" type="ORF">DFQ01_11320</name>
</gene>
<dbReference type="InterPro" id="IPR051929">
    <property type="entry name" value="VirAsm_ModProt"/>
</dbReference>
<dbReference type="GO" id="GO:0006508">
    <property type="term" value="P:proteolysis"/>
    <property type="evidence" value="ECO:0007669"/>
    <property type="project" value="UniProtKB-KW"/>
</dbReference>
<proteinExistence type="predicted"/>
<keyword evidence="5" id="KW-0482">Metalloprotease</keyword>
<dbReference type="PANTHER" id="PTHR34858:SF1">
    <property type="entry name" value="CYSO-CYSTEINE PEPTIDASE"/>
    <property type="match status" value="1"/>
</dbReference>
<dbReference type="RefSeq" id="WP_110045039.1">
    <property type="nucleotide sequence ID" value="NZ_CP054612.1"/>
</dbReference>
<dbReference type="GO" id="GO:0008235">
    <property type="term" value="F:metalloexopeptidase activity"/>
    <property type="evidence" value="ECO:0007669"/>
    <property type="project" value="TreeGrafter"/>
</dbReference>
<keyword evidence="7" id="KW-0647">Proteasome</keyword>
<name>A0A2V2YRN2_9BACL</name>